<evidence type="ECO:0000256" key="7">
    <source>
        <dbReference type="RuleBase" id="RU000562"/>
    </source>
</evidence>
<gene>
    <name evidence="6 8" type="primary">rplU</name>
    <name evidence="8" type="ORF">Pla133_39000</name>
</gene>
<evidence type="ECO:0000256" key="3">
    <source>
        <dbReference type="ARBA" id="ARBA00022884"/>
    </source>
</evidence>
<name>A0A518BP93_9BACT</name>
<proteinExistence type="inferred from homology"/>
<comment type="subunit">
    <text evidence="6">Part of the 50S ribosomal subunit. Contacts protein L20.</text>
</comment>
<dbReference type="Proteomes" id="UP000316921">
    <property type="component" value="Chromosome"/>
</dbReference>
<dbReference type="Pfam" id="PF00829">
    <property type="entry name" value="Ribosomal_L21p"/>
    <property type="match status" value="1"/>
</dbReference>
<dbReference type="GO" id="GO:0005840">
    <property type="term" value="C:ribosome"/>
    <property type="evidence" value="ECO:0007669"/>
    <property type="project" value="UniProtKB-KW"/>
</dbReference>
<dbReference type="InterPro" id="IPR028909">
    <property type="entry name" value="bL21-like"/>
</dbReference>
<dbReference type="GO" id="GO:0019843">
    <property type="term" value="F:rRNA binding"/>
    <property type="evidence" value="ECO:0007669"/>
    <property type="project" value="UniProtKB-UniRule"/>
</dbReference>
<dbReference type="NCBIfam" id="TIGR00061">
    <property type="entry name" value="L21"/>
    <property type="match status" value="1"/>
</dbReference>
<accession>A0A518BP93</accession>
<keyword evidence="4 6" id="KW-0689">Ribosomal protein</keyword>
<dbReference type="InterPro" id="IPR036164">
    <property type="entry name" value="bL21-like_sf"/>
</dbReference>
<evidence type="ECO:0000256" key="2">
    <source>
        <dbReference type="ARBA" id="ARBA00022730"/>
    </source>
</evidence>
<comment type="function">
    <text evidence="6 7">This protein binds to 23S rRNA in the presence of protein L20.</text>
</comment>
<evidence type="ECO:0000256" key="4">
    <source>
        <dbReference type="ARBA" id="ARBA00022980"/>
    </source>
</evidence>
<keyword evidence="5 6" id="KW-0687">Ribonucleoprotein</keyword>
<evidence type="ECO:0000313" key="9">
    <source>
        <dbReference type="Proteomes" id="UP000316921"/>
    </source>
</evidence>
<sequence>MYAVISDRGRQSTVRVGDVVNVDLQSSAEPGSEITFDKVLLVGGEGGARIGTPTVDGASVTAKVIGDSRGKKLVVFRFKRRKNVRVKRGHRQTYTQVEILGING</sequence>
<evidence type="ECO:0000256" key="1">
    <source>
        <dbReference type="ARBA" id="ARBA00008563"/>
    </source>
</evidence>
<dbReference type="KEGG" id="pbap:Pla133_39000"/>
<dbReference type="SUPFAM" id="SSF141091">
    <property type="entry name" value="L21p-like"/>
    <property type="match status" value="1"/>
</dbReference>
<dbReference type="PROSITE" id="PS01169">
    <property type="entry name" value="RIBOSOMAL_L21"/>
    <property type="match status" value="1"/>
</dbReference>
<dbReference type="PANTHER" id="PTHR21349">
    <property type="entry name" value="50S RIBOSOMAL PROTEIN L21"/>
    <property type="match status" value="1"/>
</dbReference>
<keyword evidence="2 6" id="KW-0699">rRNA-binding</keyword>
<reference evidence="8 9" key="1">
    <citation type="submission" date="2019-02" db="EMBL/GenBank/DDBJ databases">
        <title>Deep-cultivation of Planctomycetes and their phenomic and genomic characterization uncovers novel biology.</title>
        <authorList>
            <person name="Wiegand S."/>
            <person name="Jogler M."/>
            <person name="Boedeker C."/>
            <person name="Pinto D."/>
            <person name="Vollmers J."/>
            <person name="Rivas-Marin E."/>
            <person name="Kohn T."/>
            <person name="Peeters S.H."/>
            <person name="Heuer A."/>
            <person name="Rast P."/>
            <person name="Oberbeckmann S."/>
            <person name="Bunk B."/>
            <person name="Jeske O."/>
            <person name="Meyerdierks A."/>
            <person name="Storesund J.E."/>
            <person name="Kallscheuer N."/>
            <person name="Luecker S."/>
            <person name="Lage O.M."/>
            <person name="Pohl T."/>
            <person name="Merkel B.J."/>
            <person name="Hornburger P."/>
            <person name="Mueller R.-W."/>
            <person name="Bruemmer F."/>
            <person name="Labrenz M."/>
            <person name="Spormann A.M."/>
            <person name="Op den Camp H."/>
            <person name="Overmann J."/>
            <person name="Amann R."/>
            <person name="Jetten M.S.M."/>
            <person name="Mascher T."/>
            <person name="Medema M.H."/>
            <person name="Devos D.P."/>
            <person name="Kaster A.-K."/>
            <person name="Ovreas L."/>
            <person name="Rohde M."/>
            <person name="Galperin M.Y."/>
            <person name="Jogler C."/>
        </authorList>
    </citation>
    <scope>NUCLEOTIDE SEQUENCE [LARGE SCALE GENOMIC DNA]</scope>
    <source>
        <strain evidence="8 9">Pla133</strain>
    </source>
</reference>
<dbReference type="GO" id="GO:0003735">
    <property type="term" value="F:structural constituent of ribosome"/>
    <property type="evidence" value="ECO:0007669"/>
    <property type="project" value="InterPro"/>
</dbReference>
<dbReference type="HAMAP" id="MF_01363">
    <property type="entry name" value="Ribosomal_bL21"/>
    <property type="match status" value="1"/>
</dbReference>
<protein>
    <recommendedName>
        <fullName evidence="6">Large ribosomal subunit protein bL21</fullName>
    </recommendedName>
</protein>
<evidence type="ECO:0000256" key="6">
    <source>
        <dbReference type="HAMAP-Rule" id="MF_01363"/>
    </source>
</evidence>
<comment type="similarity">
    <text evidence="1 6 7">Belongs to the bacterial ribosomal protein bL21 family.</text>
</comment>
<keyword evidence="9" id="KW-1185">Reference proteome</keyword>
<dbReference type="AlphaFoldDB" id="A0A518BP93"/>
<dbReference type="InterPro" id="IPR018258">
    <property type="entry name" value="Ribosomal_bL21_CS"/>
</dbReference>
<dbReference type="PANTHER" id="PTHR21349:SF0">
    <property type="entry name" value="LARGE RIBOSOMAL SUBUNIT PROTEIN BL21M"/>
    <property type="match status" value="1"/>
</dbReference>
<keyword evidence="3 6" id="KW-0694">RNA-binding</keyword>
<dbReference type="InterPro" id="IPR001787">
    <property type="entry name" value="Ribosomal_bL21"/>
</dbReference>
<evidence type="ECO:0000256" key="5">
    <source>
        <dbReference type="ARBA" id="ARBA00023274"/>
    </source>
</evidence>
<dbReference type="EMBL" id="CP036287">
    <property type="protein sequence ID" value="QDU68797.1"/>
    <property type="molecule type" value="Genomic_DNA"/>
</dbReference>
<dbReference type="GO" id="GO:0006412">
    <property type="term" value="P:translation"/>
    <property type="evidence" value="ECO:0007669"/>
    <property type="project" value="UniProtKB-UniRule"/>
</dbReference>
<evidence type="ECO:0000313" key="8">
    <source>
        <dbReference type="EMBL" id="QDU68797.1"/>
    </source>
</evidence>
<dbReference type="GO" id="GO:1990904">
    <property type="term" value="C:ribonucleoprotein complex"/>
    <property type="evidence" value="ECO:0007669"/>
    <property type="project" value="UniProtKB-KW"/>
</dbReference>
<dbReference type="RefSeq" id="WP_145068119.1">
    <property type="nucleotide sequence ID" value="NZ_CP036287.1"/>
</dbReference>
<organism evidence="8 9">
    <name type="scientific">Engelhardtia mirabilis</name>
    <dbReference type="NCBI Taxonomy" id="2528011"/>
    <lineage>
        <taxon>Bacteria</taxon>
        <taxon>Pseudomonadati</taxon>
        <taxon>Planctomycetota</taxon>
        <taxon>Planctomycetia</taxon>
        <taxon>Planctomycetia incertae sedis</taxon>
        <taxon>Engelhardtia</taxon>
    </lineage>
</organism>
<dbReference type="GO" id="GO:0005737">
    <property type="term" value="C:cytoplasm"/>
    <property type="evidence" value="ECO:0007669"/>
    <property type="project" value="UniProtKB-ARBA"/>
</dbReference>